<comment type="caution">
    <text evidence="3">The sequence shown here is derived from an EMBL/GenBank/DDBJ whole genome shotgun (WGS) entry which is preliminary data.</text>
</comment>
<protein>
    <submittedName>
        <fullName evidence="3">GIY-YIG nuclease family protein</fullName>
    </submittedName>
</protein>
<feature type="domain" description="GIY-YIG" evidence="2">
    <location>
        <begin position="1"/>
        <end position="77"/>
    </location>
</feature>
<proteinExistence type="inferred from homology"/>
<dbReference type="OrthoDB" id="1203060at2"/>
<evidence type="ECO:0000259" key="2">
    <source>
        <dbReference type="PROSITE" id="PS50164"/>
    </source>
</evidence>
<reference evidence="3 4" key="1">
    <citation type="submission" date="2019-08" db="EMBL/GenBank/DDBJ databases">
        <title>Genome of Phaeodactylibacter luteus.</title>
        <authorList>
            <person name="Bowman J.P."/>
        </authorList>
    </citation>
    <scope>NUCLEOTIDE SEQUENCE [LARGE SCALE GENOMIC DNA]</scope>
    <source>
        <strain evidence="3 4">KCTC 42180</strain>
    </source>
</reference>
<dbReference type="SUPFAM" id="SSF82771">
    <property type="entry name" value="GIY-YIG endonuclease"/>
    <property type="match status" value="1"/>
</dbReference>
<dbReference type="PANTHER" id="PTHR34477:SF1">
    <property type="entry name" value="UPF0213 PROTEIN YHBQ"/>
    <property type="match status" value="1"/>
</dbReference>
<sequence>MFYTYILYSPSADRYYIGHTQDLALRLRFHNELGEGTYTSKHRPWELSCTVELQSRSAAFRLEQYIKQRKSRAFIEQFISVSSYRSYIVEKICL</sequence>
<dbReference type="AlphaFoldDB" id="A0A5C6RI64"/>
<dbReference type="InterPro" id="IPR035901">
    <property type="entry name" value="GIY-YIG_endonuc_sf"/>
</dbReference>
<dbReference type="Proteomes" id="UP000321580">
    <property type="component" value="Unassembled WGS sequence"/>
</dbReference>
<gene>
    <name evidence="3" type="ORF">FRY97_17035</name>
</gene>
<dbReference type="EMBL" id="VOOR01000043">
    <property type="protein sequence ID" value="TXB61877.1"/>
    <property type="molecule type" value="Genomic_DNA"/>
</dbReference>
<dbReference type="Gene3D" id="3.40.1440.10">
    <property type="entry name" value="GIY-YIG endonuclease"/>
    <property type="match status" value="1"/>
</dbReference>
<keyword evidence="4" id="KW-1185">Reference proteome</keyword>
<dbReference type="CDD" id="cd10449">
    <property type="entry name" value="GIY-YIG_SLX1_like"/>
    <property type="match status" value="1"/>
</dbReference>
<evidence type="ECO:0000313" key="4">
    <source>
        <dbReference type="Proteomes" id="UP000321580"/>
    </source>
</evidence>
<comment type="similarity">
    <text evidence="1">Belongs to the UPF0213 family.</text>
</comment>
<evidence type="ECO:0000313" key="3">
    <source>
        <dbReference type="EMBL" id="TXB61877.1"/>
    </source>
</evidence>
<dbReference type="PANTHER" id="PTHR34477">
    <property type="entry name" value="UPF0213 PROTEIN YHBQ"/>
    <property type="match status" value="1"/>
</dbReference>
<dbReference type="InterPro" id="IPR000305">
    <property type="entry name" value="GIY-YIG_endonuc"/>
</dbReference>
<organism evidence="3 4">
    <name type="scientific">Phaeodactylibacter luteus</name>
    <dbReference type="NCBI Taxonomy" id="1564516"/>
    <lineage>
        <taxon>Bacteria</taxon>
        <taxon>Pseudomonadati</taxon>
        <taxon>Bacteroidota</taxon>
        <taxon>Saprospiria</taxon>
        <taxon>Saprospirales</taxon>
        <taxon>Haliscomenobacteraceae</taxon>
        <taxon>Phaeodactylibacter</taxon>
    </lineage>
</organism>
<evidence type="ECO:0000256" key="1">
    <source>
        <dbReference type="ARBA" id="ARBA00007435"/>
    </source>
</evidence>
<accession>A0A5C6RI64</accession>
<dbReference type="RefSeq" id="WP_147168773.1">
    <property type="nucleotide sequence ID" value="NZ_VOOR01000043.1"/>
</dbReference>
<dbReference type="Pfam" id="PF01541">
    <property type="entry name" value="GIY-YIG"/>
    <property type="match status" value="1"/>
</dbReference>
<name>A0A5C6RI64_9BACT</name>
<dbReference type="PROSITE" id="PS50164">
    <property type="entry name" value="GIY_YIG"/>
    <property type="match status" value="1"/>
</dbReference>
<dbReference type="InterPro" id="IPR050190">
    <property type="entry name" value="UPF0213_domain"/>
</dbReference>